<keyword evidence="2" id="KW-1185">Reference proteome</keyword>
<keyword evidence="1" id="KW-0808">Transferase</keyword>
<dbReference type="SUPFAM" id="SSF52540">
    <property type="entry name" value="P-loop containing nucleoside triphosphate hydrolases"/>
    <property type="match status" value="1"/>
</dbReference>
<accession>A0ABR4NLP5</accession>
<sequence>MVNIIDLRDEVLESLKGHINDNYRILVVIVGPPGSGKSTVAERLKDSINDYYDNYCNVSKHAYLKCQKDDKDGLALLESIPDISEDTYNNLCVTDGKVLTENVENYEYKPLKHRESDTSYTIIGRGGLSNSIRVSKSTVDDPKSGDEAVKIAEILPMDGFHISRHGLDKYRDPKQAHLRRGSPPTFDSNNFLQLCQIMVDTCNIKPKNGVINSNNYLDILSSSFSTGVPTVEVPGFDHSLKDPTTNQYKIDYRTRIVILEGLYLLHNEENWAKIHEVLHKTDAILMYRIDIEEEKIQDRVAKRHLKSGLVENLEQGIQKFQMNDLLNARNIKANFIEDDQIRNIRND</sequence>
<gene>
    <name evidence="1" type="ORF">RNJ44_02440</name>
</gene>
<reference evidence="1 2" key="1">
    <citation type="submission" date="2024-05" db="EMBL/GenBank/DDBJ databases">
        <title>Long read based assembly of the Candida bracarensis genome reveals expanded adhesin content.</title>
        <authorList>
            <person name="Marcet-Houben M."/>
            <person name="Ksiezopolska E."/>
            <person name="Gabaldon T."/>
        </authorList>
    </citation>
    <scope>NUCLEOTIDE SEQUENCE [LARGE SCALE GENOMIC DNA]</scope>
    <source>
        <strain evidence="1 2">CBM6</strain>
    </source>
</reference>
<protein>
    <submittedName>
        <fullName evidence="1">ATP-dependent kinase YFH7</fullName>
    </submittedName>
</protein>
<dbReference type="EMBL" id="JBEVYD010000013">
    <property type="protein sequence ID" value="KAL3228495.1"/>
    <property type="molecule type" value="Genomic_DNA"/>
</dbReference>
<keyword evidence="1" id="KW-0418">Kinase</keyword>
<comment type="caution">
    <text evidence="1">The sequence shown here is derived from an EMBL/GenBank/DDBJ whole genome shotgun (WGS) entry which is preliminary data.</text>
</comment>
<dbReference type="GO" id="GO:0016301">
    <property type="term" value="F:kinase activity"/>
    <property type="evidence" value="ECO:0007669"/>
    <property type="project" value="UniProtKB-KW"/>
</dbReference>
<name>A0ABR4NLP5_9SACH</name>
<dbReference type="InterPro" id="IPR027417">
    <property type="entry name" value="P-loop_NTPase"/>
</dbReference>
<dbReference type="Proteomes" id="UP001623330">
    <property type="component" value="Unassembled WGS sequence"/>
</dbReference>
<dbReference type="Gene3D" id="3.40.50.300">
    <property type="entry name" value="P-loop containing nucleotide triphosphate hydrolases"/>
    <property type="match status" value="1"/>
</dbReference>
<dbReference type="PANTHER" id="PTHR10285">
    <property type="entry name" value="URIDINE KINASE"/>
    <property type="match status" value="1"/>
</dbReference>
<evidence type="ECO:0000313" key="1">
    <source>
        <dbReference type="EMBL" id="KAL3228495.1"/>
    </source>
</evidence>
<proteinExistence type="predicted"/>
<evidence type="ECO:0000313" key="2">
    <source>
        <dbReference type="Proteomes" id="UP001623330"/>
    </source>
</evidence>
<organism evidence="1 2">
    <name type="scientific">Nakaseomyces bracarensis</name>
    <dbReference type="NCBI Taxonomy" id="273131"/>
    <lineage>
        <taxon>Eukaryota</taxon>
        <taxon>Fungi</taxon>
        <taxon>Dikarya</taxon>
        <taxon>Ascomycota</taxon>
        <taxon>Saccharomycotina</taxon>
        <taxon>Saccharomycetes</taxon>
        <taxon>Saccharomycetales</taxon>
        <taxon>Saccharomycetaceae</taxon>
        <taxon>Nakaseomyces</taxon>
    </lineage>
</organism>